<evidence type="ECO:0000256" key="1">
    <source>
        <dbReference type="PROSITE-ProRule" id="PRU00339"/>
    </source>
</evidence>
<protein>
    <submittedName>
        <fullName evidence="3">Type III secretion low calcium response chaperone LcrH/SycD</fullName>
    </submittedName>
</protein>
<reference evidence="4" key="1">
    <citation type="submission" date="2015-02" db="EMBL/GenBank/DDBJ databases">
        <title>Description and complete genome sequence of the first cultured representative of the subdivision 5 of the Verrucomicrobia phylum.</title>
        <authorList>
            <person name="Spring S."/>
            <person name="Bunk B."/>
            <person name="Sproer C."/>
            <person name="Klenk H.-P."/>
        </authorList>
    </citation>
    <scope>NUCLEOTIDE SEQUENCE [LARGE SCALE GENOMIC DNA]</scope>
    <source>
        <strain evidence="4">L21-Fru-AB</strain>
    </source>
</reference>
<keyword evidence="2" id="KW-1133">Transmembrane helix</keyword>
<dbReference type="STRING" id="1307763.L21SP4_00750"/>
<keyword evidence="2" id="KW-0812">Transmembrane</keyword>
<feature type="transmembrane region" description="Helical" evidence="2">
    <location>
        <begin position="77"/>
        <end position="101"/>
    </location>
</feature>
<dbReference type="Pfam" id="PF13432">
    <property type="entry name" value="TPR_16"/>
    <property type="match status" value="1"/>
</dbReference>
<feature type="transmembrane region" description="Helical" evidence="2">
    <location>
        <begin position="12"/>
        <end position="29"/>
    </location>
</feature>
<feature type="transmembrane region" description="Helical" evidence="2">
    <location>
        <begin position="108"/>
        <end position="128"/>
    </location>
</feature>
<evidence type="ECO:0000313" key="4">
    <source>
        <dbReference type="Proteomes" id="UP000035268"/>
    </source>
</evidence>
<feature type="transmembrane region" description="Helical" evidence="2">
    <location>
        <begin position="286"/>
        <end position="303"/>
    </location>
</feature>
<dbReference type="PROSITE" id="PS50005">
    <property type="entry name" value="TPR"/>
    <property type="match status" value="1"/>
</dbReference>
<dbReference type="EMBL" id="CP010904">
    <property type="protein sequence ID" value="AKJ64018.1"/>
    <property type="molecule type" value="Genomic_DNA"/>
</dbReference>
<dbReference type="RefSeq" id="WP_052881386.1">
    <property type="nucleotide sequence ID" value="NZ_CP010904.1"/>
</dbReference>
<dbReference type="InterPro" id="IPR011990">
    <property type="entry name" value="TPR-like_helical_dom_sf"/>
</dbReference>
<reference evidence="3 4" key="2">
    <citation type="journal article" date="2016" name="ISME J.">
        <title>Characterization of the first cultured representative of Verrucomicrobia subdivision 5 indicates the proposal of a novel phylum.</title>
        <authorList>
            <person name="Spring S."/>
            <person name="Bunk B."/>
            <person name="Sproer C."/>
            <person name="Schumann P."/>
            <person name="Rohde M."/>
            <person name="Tindall B.J."/>
            <person name="Klenk H.P."/>
        </authorList>
    </citation>
    <scope>NUCLEOTIDE SEQUENCE [LARGE SCALE GENOMIC DNA]</scope>
    <source>
        <strain evidence="3 4">L21-Fru-AB</strain>
    </source>
</reference>
<keyword evidence="1" id="KW-0802">TPR repeat</keyword>
<dbReference type="SUPFAM" id="SSF48452">
    <property type="entry name" value="TPR-like"/>
    <property type="match status" value="1"/>
</dbReference>
<dbReference type="KEGG" id="vbl:L21SP4_00750"/>
<feature type="transmembrane region" description="Helical" evidence="2">
    <location>
        <begin position="348"/>
        <end position="368"/>
    </location>
</feature>
<feature type="transmembrane region" description="Helical" evidence="2">
    <location>
        <begin position="238"/>
        <end position="257"/>
    </location>
</feature>
<dbReference type="AlphaFoldDB" id="A0A0G3ECJ1"/>
<organism evidence="3 4">
    <name type="scientific">Kiritimatiella glycovorans</name>
    <dbReference type="NCBI Taxonomy" id="1307763"/>
    <lineage>
        <taxon>Bacteria</taxon>
        <taxon>Pseudomonadati</taxon>
        <taxon>Kiritimatiellota</taxon>
        <taxon>Kiritimatiellia</taxon>
        <taxon>Kiritimatiellales</taxon>
        <taxon>Kiritimatiellaceae</taxon>
        <taxon>Kiritimatiella</taxon>
    </lineage>
</organism>
<feature type="transmembrane region" description="Helical" evidence="2">
    <location>
        <begin position="211"/>
        <end position="231"/>
    </location>
</feature>
<dbReference type="PROSITE" id="PS50293">
    <property type="entry name" value="TPR_REGION"/>
    <property type="match status" value="1"/>
</dbReference>
<name>A0A0G3ECJ1_9BACT</name>
<keyword evidence="4" id="KW-1185">Reference proteome</keyword>
<sequence length="659" mass="72617">MKEQIRHRAGWFFLLGLILITLFGIRTLSSPDIFTHLSLGRHIAEEGLPKTDPLTYSAAEMDWVDTTPLYDTLSYHLWNAGGAPLVTIFHVVCAVAAFALIGRVARKWGGDVSIGFALLLCAWLIFPVFEPDPIFPAMVCFAVFLFVLEGTDRPLLRWIALPLVQILWTQLHPSFILGPILILLNLIQQAVDARLAHIPHYRGAAVKERTSLMLVALLVTLLNPYGFGLHLHLIRQGGAILFPAGAVFISPFSHLFGELGLKKLITFVLILGAGGLITLKRRLPVIITTLAVAGAFMIVRSLLLLDVFVFLAFPFIVLSFDAIGSFIQDSMKPLFNDRPVWLGRAACIALALLMVGSALGAATNALYINTGSRSGFGLGVAKDAYPHLPEELVGDPSFPEKIVHFAPDGGYLSWTLDRPVLLDLRNDLFSPSFYEETLAGLSGASEPQWNDILKRWLPRGAVLNCGHPAAAGTIRHLLSPPRNWRLAYFDGATAILLTPSTRHLPLLQRSDLQQKGLDRLEEVRRTYREEAGGWVRPPIPTALVGGGAVFRALNRYQAASSIYAALLSGAPQMAGAWYGYGQARLNLEDYDEAIDALERAVHLHPRNGSYWLLLHQAYRVAGQQQQAEKALVKARKYYRPSKSVTDTTNEPPARETAPE</sequence>
<dbReference type="InterPro" id="IPR019734">
    <property type="entry name" value="TPR_rpt"/>
</dbReference>
<feature type="transmembrane region" description="Helical" evidence="2">
    <location>
        <begin position="134"/>
        <end position="151"/>
    </location>
</feature>
<evidence type="ECO:0000313" key="3">
    <source>
        <dbReference type="EMBL" id="AKJ64018.1"/>
    </source>
</evidence>
<dbReference type="OrthoDB" id="9786218at2"/>
<accession>A0A0G3ECJ1</accession>
<dbReference type="SMART" id="SM00028">
    <property type="entry name" value="TPR"/>
    <property type="match status" value="2"/>
</dbReference>
<dbReference type="Gene3D" id="1.25.40.10">
    <property type="entry name" value="Tetratricopeptide repeat domain"/>
    <property type="match status" value="1"/>
</dbReference>
<gene>
    <name evidence="3" type="ORF">L21SP4_00750</name>
</gene>
<evidence type="ECO:0000256" key="2">
    <source>
        <dbReference type="SAM" id="Phobius"/>
    </source>
</evidence>
<proteinExistence type="predicted"/>
<feature type="transmembrane region" description="Helical" evidence="2">
    <location>
        <begin position="309"/>
        <end position="327"/>
    </location>
</feature>
<dbReference type="Proteomes" id="UP000035268">
    <property type="component" value="Chromosome"/>
</dbReference>
<feature type="repeat" description="TPR" evidence="1">
    <location>
        <begin position="574"/>
        <end position="607"/>
    </location>
</feature>
<keyword evidence="2" id="KW-0472">Membrane</keyword>